<dbReference type="CDD" id="cd00009">
    <property type="entry name" value="AAA"/>
    <property type="match status" value="1"/>
</dbReference>
<keyword evidence="1 6" id="KW-0597">Phosphoprotein</keyword>
<dbReference type="SMART" id="SM00382">
    <property type="entry name" value="AAA"/>
    <property type="match status" value="1"/>
</dbReference>
<dbReference type="Gene3D" id="1.10.10.60">
    <property type="entry name" value="Homeodomain-like"/>
    <property type="match status" value="1"/>
</dbReference>
<dbReference type="InterPro" id="IPR001789">
    <property type="entry name" value="Sig_transdc_resp-reg_receiver"/>
</dbReference>
<keyword evidence="2" id="KW-0547">Nucleotide-binding</keyword>
<dbReference type="SUPFAM" id="SSF46689">
    <property type="entry name" value="Homeodomain-like"/>
    <property type="match status" value="1"/>
</dbReference>
<dbReference type="InterPro" id="IPR025944">
    <property type="entry name" value="Sigma_54_int_dom_CS"/>
</dbReference>
<keyword evidence="3" id="KW-0067">ATP-binding</keyword>
<evidence type="ECO:0000256" key="6">
    <source>
        <dbReference type="PROSITE-ProRule" id="PRU00169"/>
    </source>
</evidence>
<dbReference type="FunFam" id="3.40.50.300:FF:000006">
    <property type="entry name" value="DNA-binding transcriptional regulator NtrC"/>
    <property type="match status" value="1"/>
</dbReference>
<dbReference type="GO" id="GO:0043565">
    <property type="term" value="F:sequence-specific DNA binding"/>
    <property type="evidence" value="ECO:0007669"/>
    <property type="project" value="InterPro"/>
</dbReference>
<dbReference type="GO" id="GO:0000160">
    <property type="term" value="P:phosphorelay signal transduction system"/>
    <property type="evidence" value="ECO:0007669"/>
    <property type="project" value="InterPro"/>
</dbReference>
<dbReference type="GO" id="GO:0006355">
    <property type="term" value="P:regulation of DNA-templated transcription"/>
    <property type="evidence" value="ECO:0007669"/>
    <property type="project" value="InterPro"/>
</dbReference>
<feature type="domain" description="Sigma-54 factor interaction" evidence="7">
    <location>
        <begin position="144"/>
        <end position="373"/>
    </location>
</feature>
<evidence type="ECO:0000256" key="4">
    <source>
        <dbReference type="ARBA" id="ARBA00023015"/>
    </source>
</evidence>
<dbReference type="PANTHER" id="PTHR32071">
    <property type="entry name" value="TRANSCRIPTIONAL REGULATORY PROTEIN"/>
    <property type="match status" value="1"/>
</dbReference>
<dbReference type="Gene3D" id="3.40.50.300">
    <property type="entry name" value="P-loop containing nucleotide triphosphate hydrolases"/>
    <property type="match status" value="1"/>
</dbReference>
<dbReference type="PROSITE" id="PS50045">
    <property type="entry name" value="SIGMA54_INTERACT_4"/>
    <property type="match status" value="1"/>
</dbReference>
<dbReference type="Gene3D" id="1.10.8.60">
    <property type="match status" value="1"/>
</dbReference>
<evidence type="ECO:0000259" key="7">
    <source>
        <dbReference type="PROSITE" id="PS50045"/>
    </source>
</evidence>
<dbReference type="EMBL" id="DMZY01000082">
    <property type="protein sequence ID" value="HAV92068.1"/>
    <property type="molecule type" value="Genomic_DNA"/>
</dbReference>
<evidence type="ECO:0000313" key="9">
    <source>
        <dbReference type="EMBL" id="HAV92068.1"/>
    </source>
</evidence>
<reference evidence="9 10" key="1">
    <citation type="journal article" date="2018" name="Nat. Biotechnol.">
        <title>A standardized bacterial taxonomy based on genome phylogeny substantially revises the tree of life.</title>
        <authorList>
            <person name="Parks D.H."/>
            <person name="Chuvochina M."/>
            <person name="Waite D.W."/>
            <person name="Rinke C."/>
            <person name="Skarshewski A."/>
            <person name="Chaumeil P.A."/>
            <person name="Hugenholtz P."/>
        </authorList>
    </citation>
    <scope>NUCLEOTIDE SEQUENCE [LARGE SCALE GENOMIC DNA]</scope>
    <source>
        <strain evidence="9">UBA9956</strain>
    </source>
</reference>
<dbReference type="Pfam" id="PF02954">
    <property type="entry name" value="HTH_8"/>
    <property type="match status" value="1"/>
</dbReference>
<dbReference type="InterPro" id="IPR058031">
    <property type="entry name" value="AAA_lid_NorR"/>
</dbReference>
<dbReference type="InterPro" id="IPR027417">
    <property type="entry name" value="P-loop_NTPase"/>
</dbReference>
<dbReference type="InterPro" id="IPR003593">
    <property type="entry name" value="AAA+_ATPase"/>
</dbReference>
<dbReference type="PANTHER" id="PTHR32071:SF119">
    <property type="entry name" value="SIGMA L-DEPENDENT TRANSCRIPTIONAL REGULATOR YPLP-RELATED"/>
    <property type="match status" value="1"/>
</dbReference>
<gene>
    <name evidence="9" type="ORF">DCW38_02680</name>
</gene>
<accession>A0A350H952</accession>
<dbReference type="InterPro" id="IPR011006">
    <property type="entry name" value="CheY-like_superfamily"/>
</dbReference>
<evidence type="ECO:0008006" key="11">
    <source>
        <dbReference type="Google" id="ProtNLM"/>
    </source>
</evidence>
<proteinExistence type="predicted"/>
<feature type="modified residue" description="4-aspartylphosphate" evidence="6">
    <location>
        <position position="54"/>
    </location>
</feature>
<dbReference type="PROSITE" id="PS50110">
    <property type="entry name" value="RESPONSE_REGULATORY"/>
    <property type="match status" value="1"/>
</dbReference>
<evidence type="ECO:0000259" key="8">
    <source>
        <dbReference type="PROSITE" id="PS50110"/>
    </source>
</evidence>
<evidence type="ECO:0000256" key="1">
    <source>
        <dbReference type="ARBA" id="ARBA00022553"/>
    </source>
</evidence>
<dbReference type="FunFam" id="3.40.50.2300:FF:000018">
    <property type="entry name" value="DNA-binding transcriptional regulator NtrC"/>
    <property type="match status" value="1"/>
</dbReference>
<name>A0A350H952_UNCW3</name>
<dbReference type="PROSITE" id="PS00675">
    <property type="entry name" value="SIGMA54_INTERACT_1"/>
    <property type="match status" value="1"/>
</dbReference>
<dbReference type="Gene3D" id="3.40.50.2300">
    <property type="match status" value="1"/>
</dbReference>
<keyword evidence="4" id="KW-0805">Transcription regulation</keyword>
<dbReference type="PROSITE" id="PS00688">
    <property type="entry name" value="SIGMA54_INTERACT_3"/>
    <property type="match status" value="1"/>
</dbReference>
<dbReference type="SMART" id="SM00448">
    <property type="entry name" value="REC"/>
    <property type="match status" value="1"/>
</dbReference>
<dbReference type="Pfam" id="PF25601">
    <property type="entry name" value="AAA_lid_14"/>
    <property type="match status" value="1"/>
</dbReference>
<keyword evidence="5" id="KW-0804">Transcription</keyword>
<dbReference type="InterPro" id="IPR025662">
    <property type="entry name" value="Sigma_54_int_dom_ATP-bd_1"/>
</dbReference>
<sequence>MNAKSILVVDDDLTVLDSIKEILLENKYQCHTAKDGREMHEILSKQQVDLILLDVRLPGKNGIELLPEIKHFSPDLPVIIITGNADINDAVKAIKMGAFNYLKKPFKGKELLINVEKALMWTDLIFRNANLQEQLEKEFSFQGIIGKSRIIKDLVKVIKQIAQTDANVLISGESGTGKDLVAKAIHFTGRRKTQPYIPINCSSLPETLLESELFGYTKGAFTGAYANKNGLFKAADLGTIFLDEIGDMPLSLQAKMLRVLETQEFTPVGSTSVLKTDVRIISATNADLIEYINKNLFREDLYYRLNVVNLFIPPLRERREDILLLSEHFLKKYSAKMNKEISRFTEGATDMLLRYNWPGNVRELENAVESSCALTSDSSIDVKNLPDYLFGARKSQLKTDIMPINRSLKETMDHFEREYITELLRFCNGNVTKASEIAQIARQNFHAKMKNYNINVNEFRK</sequence>
<dbReference type="Pfam" id="PF00072">
    <property type="entry name" value="Response_reg"/>
    <property type="match status" value="1"/>
</dbReference>
<feature type="domain" description="Response regulatory" evidence="8">
    <location>
        <begin position="5"/>
        <end position="119"/>
    </location>
</feature>
<evidence type="ECO:0000256" key="3">
    <source>
        <dbReference type="ARBA" id="ARBA00022840"/>
    </source>
</evidence>
<dbReference type="AlphaFoldDB" id="A0A350H952"/>
<dbReference type="Pfam" id="PF00158">
    <property type="entry name" value="Sigma54_activat"/>
    <property type="match status" value="1"/>
</dbReference>
<evidence type="ECO:0000256" key="2">
    <source>
        <dbReference type="ARBA" id="ARBA00022741"/>
    </source>
</evidence>
<dbReference type="InterPro" id="IPR002197">
    <property type="entry name" value="HTH_Fis"/>
</dbReference>
<dbReference type="Proteomes" id="UP000264062">
    <property type="component" value="Unassembled WGS sequence"/>
</dbReference>
<protein>
    <recommendedName>
        <fullName evidence="11">Sigma-54-dependent Fis family transcriptional regulator</fullName>
    </recommendedName>
</protein>
<organism evidence="9 10">
    <name type="scientific">candidate division WOR-3 bacterium</name>
    <dbReference type="NCBI Taxonomy" id="2052148"/>
    <lineage>
        <taxon>Bacteria</taxon>
        <taxon>Bacteria division WOR-3</taxon>
    </lineage>
</organism>
<dbReference type="SUPFAM" id="SSF52172">
    <property type="entry name" value="CheY-like"/>
    <property type="match status" value="1"/>
</dbReference>
<dbReference type="InterPro" id="IPR009057">
    <property type="entry name" value="Homeodomain-like_sf"/>
</dbReference>
<dbReference type="SUPFAM" id="SSF52540">
    <property type="entry name" value="P-loop containing nucleoside triphosphate hydrolases"/>
    <property type="match status" value="1"/>
</dbReference>
<comment type="caution">
    <text evidence="9">The sequence shown here is derived from an EMBL/GenBank/DDBJ whole genome shotgun (WGS) entry which is preliminary data.</text>
</comment>
<dbReference type="GO" id="GO:0005524">
    <property type="term" value="F:ATP binding"/>
    <property type="evidence" value="ECO:0007669"/>
    <property type="project" value="UniProtKB-KW"/>
</dbReference>
<dbReference type="InterPro" id="IPR002078">
    <property type="entry name" value="Sigma_54_int"/>
</dbReference>
<evidence type="ECO:0000313" key="10">
    <source>
        <dbReference type="Proteomes" id="UP000264062"/>
    </source>
</evidence>
<evidence type="ECO:0000256" key="5">
    <source>
        <dbReference type="ARBA" id="ARBA00023163"/>
    </source>
</evidence>